<reference evidence="1 2" key="1">
    <citation type="submission" date="2015-11" db="EMBL/GenBank/DDBJ databases">
        <title>Evidence for parallel genomic evolution in an endosymbiosis of termite gut flagellates.</title>
        <authorList>
            <person name="Zheng H."/>
        </authorList>
    </citation>
    <scope>NUCLEOTIDE SEQUENCE [LARGE SCALE GENOMIC DNA]</scope>
    <source>
        <strain evidence="1 2">CET450</strain>
    </source>
</reference>
<evidence type="ECO:0000313" key="2">
    <source>
        <dbReference type="Proteomes" id="UP000095237"/>
    </source>
</evidence>
<dbReference type="Proteomes" id="UP000095237">
    <property type="component" value="Unassembled WGS sequence"/>
</dbReference>
<name>A0A1E5IG51_ENDTX</name>
<proteinExistence type="predicted"/>
<keyword evidence="2" id="KW-1185">Reference proteome</keyword>
<organism evidence="1 2">
    <name type="scientific">Endomicrobium trichonymphae</name>
    <dbReference type="NCBI Taxonomy" id="1408204"/>
    <lineage>
        <taxon>Bacteria</taxon>
        <taxon>Pseudomonadati</taxon>
        <taxon>Elusimicrobiota</taxon>
        <taxon>Endomicrobiia</taxon>
        <taxon>Endomicrobiales</taxon>
        <taxon>Endomicrobiaceae</taxon>
        <taxon>Candidatus Endomicrobiellum</taxon>
    </lineage>
</organism>
<gene>
    <name evidence="1" type="ORF">ATZ36_02355</name>
</gene>
<dbReference type="AlphaFoldDB" id="A0A1E5IG51"/>
<comment type="caution">
    <text evidence="1">The sequence shown here is derived from an EMBL/GenBank/DDBJ whole genome shotgun (WGS) entry which is preliminary data.</text>
</comment>
<sequence>MLKLAYIGTGKNISLKTFLDKNGISLNGDDIVSHDISKPIKPLQTVKNIHVTKGYKKIIENASFKMTLSKKIKMVATVYYPGDPLAWKNGTTPFLG</sequence>
<protein>
    <submittedName>
        <fullName evidence="1">Uncharacterized protein</fullName>
    </submittedName>
</protein>
<accession>A0A1E5IG51</accession>
<evidence type="ECO:0000313" key="1">
    <source>
        <dbReference type="EMBL" id="OEG69143.1"/>
    </source>
</evidence>
<dbReference type="EMBL" id="LNVX01000840">
    <property type="protein sequence ID" value="OEG69143.1"/>
    <property type="molecule type" value="Genomic_DNA"/>
</dbReference>